<keyword evidence="15" id="KW-0539">Nucleus</keyword>
<dbReference type="InterPro" id="IPR037315">
    <property type="entry name" value="EXO1_H3TH"/>
</dbReference>
<dbReference type="GO" id="GO:0051321">
    <property type="term" value="P:meiotic cell cycle"/>
    <property type="evidence" value="ECO:0007669"/>
    <property type="project" value="UniProtKB-KW"/>
</dbReference>
<evidence type="ECO:0000256" key="6">
    <source>
        <dbReference type="ARBA" id="ARBA00022759"/>
    </source>
</evidence>
<dbReference type="GO" id="GO:0035312">
    <property type="term" value="F:5'-3' DNA exonuclease activity"/>
    <property type="evidence" value="ECO:0007669"/>
    <property type="project" value="InterPro"/>
</dbReference>
<evidence type="ECO:0000256" key="1">
    <source>
        <dbReference type="ARBA" id="ARBA00001946"/>
    </source>
</evidence>
<keyword evidence="3" id="KW-0597">Phosphoprotein</keyword>
<dbReference type="PANTHER" id="PTHR11081:SF65">
    <property type="entry name" value="DNA DAMAGE-INDUCIBLE PROTEIN DIN7-RELATED"/>
    <property type="match status" value="1"/>
</dbReference>
<dbReference type="SUPFAM" id="SSF88723">
    <property type="entry name" value="PIN domain-like"/>
    <property type="match status" value="1"/>
</dbReference>
<evidence type="ECO:0000256" key="10">
    <source>
        <dbReference type="ARBA" id="ARBA00022842"/>
    </source>
</evidence>
<dbReference type="Gene3D" id="3.40.50.1010">
    <property type="entry name" value="5'-nuclease"/>
    <property type="match status" value="1"/>
</dbReference>
<evidence type="ECO:0000256" key="8">
    <source>
        <dbReference type="ARBA" id="ARBA00022801"/>
    </source>
</evidence>
<dbReference type="Proteomes" id="UP000054558">
    <property type="component" value="Unassembled WGS sequence"/>
</dbReference>
<evidence type="ECO:0000256" key="15">
    <source>
        <dbReference type="ARBA" id="ARBA00023242"/>
    </source>
</evidence>
<comment type="subcellular location">
    <subcellularLocation>
        <location evidence="2">Nucleus</location>
    </subcellularLocation>
</comment>
<keyword evidence="9" id="KW-0269">Exonuclease</keyword>
<dbReference type="InterPro" id="IPR006084">
    <property type="entry name" value="XPG/Rad2"/>
</dbReference>
<feature type="compositionally biased region" description="Basic and acidic residues" evidence="19">
    <location>
        <begin position="340"/>
        <end position="352"/>
    </location>
</feature>
<keyword evidence="16" id="KW-0469">Meiosis</keyword>
<dbReference type="SMART" id="SM00279">
    <property type="entry name" value="HhH2"/>
    <property type="match status" value="1"/>
</dbReference>
<feature type="region of interest" description="Disordered" evidence="19">
    <location>
        <begin position="555"/>
        <end position="624"/>
    </location>
</feature>
<name>A0A1Y1HPQ6_KLENI</name>
<dbReference type="InterPro" id="IPR008918">
    <property type="entry name" value="HhH2"/>
</dbReference>
<dbReference type="InterPro" id="IPR029060">
    <property type="entry name" value="PIN-like_dom_sf"/>
</dbReference>
<dbReference type="Gene3D" id="1.10.150.20">
    <property type="entry name" value="5' to 3' exonuclease, C-terminal subdomain"/>
    <property type="match status" value="1"/>
</dbReference>
<dbReference type="GO" id="GO:0003677">
    <property type="term" value="F:DNA binding"/>
    <property type="evidence" value="ECO:0007669"/>
    <property type="project" value="UniProtKB-KW"/>
</dbReference>
<feature type="compositionally biased region" description="Gly residues" evidence="19">
    <location>
        <begin position="486"/>
        <end position="499"/>
    </location>
</feature>
<feature type="compositionally biased region" description="Basic and acidic residues" evidence="19">
    <location>
        <begin position="609"/>
        <end position="624"/>
    </location>
</feature>
<feature type="compositionally biased region" description="Basic and acidic residues" evidence="19">
    <location>
        <begin position="573"/>
        <end position="594"/>
    </location>
</feature>
<dbReference type="PRINTS" id="PR00853">
    <property type="entry name" value="XPGRADSUPER"/>
</dbReference>
<keyword evidence="7" id="KW-0227">DNA damage</keyword>
<dbReference type="GO" id="GO:0006281">
    <property type="term" value="P:DNA repair"/>
    <property type="evidence" value="ECO:0007669"/>
    <property type="project" value="UniProtKB-KW"/>
</dbReference>
<dbReference type="OrthoDB" id="26491at2759"/>
<dbReference type="FunFam" id="1.10.150.20:FF:000011">
    <property type="entry name" value="exonuclease 1"/>
    <property type="match status" value="1"/>
</dbReference>
<evidence type="ECO:0000256" key="13">
    <source>
        <dbReference type="ARBA" id="ARBA00023125"/>
    </source>
</evidence>
<gene>
    <name evidence="21" type="ORF">KFL_000450090</name>
</gene>
<feature type="compositionally biased region" description="Gly residues" evidence="19">
    <location>
        <begin position="555"/>
        <end position="569"/>
    </location>
</feature>
<protein>
    <submittedName>
        <fullName evidence="21">DNA repair protein XPGC</fullName>
    </submittedName>
</protein>
<keyword evidence="13" id="KW-0238">DNA-binding</keyword>
<feature type="region of interest" description="Disordered" evidence="19">
    <location>
        <begin position="276"/>
        <end position="380"/>
    </location>
</feature>
<comment type="function">
    <text evidence="17">5'-&gt;3' double-stranded DNA exonuclease which may also possess a cryptic 3'-&gt;5' double-stranded DNA exonuclease activity. Functions in DNA mismatch repair (MMR) to excise mismatch-containing DNA tracts directed by strand breaks located either 5' or 3' to the mismatch. Also exhibits endonuclease activity against 5'-overhanging flap structures similar to those generated by displacement synthesis when DNA polymerase encounters the 5'-end of a downstream Okazaki fragment. Required for somatic hypermutation (SHM) and class switch recombination (CSR) of immunoglobulin genes. Essential for male and female meiosis.</text>
</comment>
<keyword evidence="8" id="KW-0378">Hydrolase</keyword>
<evidence type="ECO:0000256" key="12">
    <source>
        <dbReference type="ARBA" id="ARBA00022990"/>
    </source>
</evidence>
<dbReference type="SMART" id="SM00484">
    <property type="entry name" value="XPGI"/>
    <property type="match status" value="1"/>
</dbReference>
<dbReference type="AlphaFoldDB" id="A0A1Y1HPQ6"/>
<keyword evidence="10" id="KW-0460">Magnesium</keyword>
<evidence type="ECO:0000256" key="11">
    <source>
        <dbReference type="ARBA" id="ARBA00022859"/>
    </source>
</evidence>
<feature type="compositionally biased region" description="Basic and acidic residues" evidence="19">
    <location>
        <begin position="467"/>
        <end position="484"/>
    </location>
</feature>
<reference evidence="21 22" key="1">
    <citation type="journal article" date="2014" name="Nat. Commun.">
        <title>Klebsormidium flaccidum genome reveals primary factors for plant terrestrial adaptation.</title>
        <authorList>
            <person name="Hori K."/>
            <person name="Maruyama F."/>
            <person name="Fujisawa T."/>
            <person name="Togashi T."/>
            <person name="Yamamoto N."/>
            <person name="Seo M."/>
            <person name="Sato S."/>
            <person name="Yamada T."/>
            <person name="Mori H."/>
            <person name="Tajima N."/>
            <person name="Moriyama T."/>
            <person name="Ikeuchi M."/>
            <person name="Watanabe M."/>
            <person name="Wada H."/>
            <person name="Kobayashi K."/>
            <person name="Saito M."/>
            <person name="Masuda T."/>
            <person name="Sasaki-Sekimoto Y."/>
            <person name="Mashiguchi K."/>
            <person name="Awai K."/>
            <person name="Shimojima M."/>
            <person name="Masuda S."/>
            <person name="Iwai M."/>
            <person name="Nobusawa T."/>
            <person name="Narise T."/>
            <person name="Kondo S."/>
            <person name="Saito H."/>
            <person name="Sato R."/>
            <person name="Murakawa M."/>
            <person name="Ihara Y."/>
            <person name="Oshima-Yamada Y."/>
            <person name="Ohtaka K."/>
            <person name="Satoh M."/>
            <person name="Sonobe K."/>
            <person name="Ishii M."/>
            <person name="Ohtani R."/>
            <person name="Kanamori-Sato M."/>
            <person name="Honoki R."/>
            <person name="Miyazaki D."/>
            <person name="Mochizuki H."/>
            <person name="Umetsu J."/>
            <person name="Higashi K."/>
            <person name="Shibata D."/>
            <person name="Kamiya Y."/>
            <person name="Sato N."/>
            <person name="Nakamura Y."/>
            <person name="Tabata S."/>
            <person name="Ida S."/>
            <person name="Kurokawa K."/>
            <person name="Ohta H."/>
        </authorList>
    </citation>
    <scope>NUCLEOTIDE SEQUENCE [LARGE SCALE GENOMIC DNA]</scope>
    <source>
        <strain evidence="21 22">NIES-2285</strain>
    </source>
</reference>
<dbReference type="STRING" id="105231.A0A1Y1HPQ6"/>
<dbReference type="GO" id="GO:0002376">
    <property type="term" value="P:immune system process"/>
    <property type="evidence" value="ECO:0007669"/>
    <property type="project" value="UniProtKB-KW"/>
</dbReference>
<dbReference type="InterPro" id="IPR006086">
    <property type="entry name" value="XPG-I_dom"/>
</dbReference>
<keyword evidence="4" id="KW-0540">Nuclease</keyword>
<feature type="region of interest" description="Disordered" evidence="19">
    <location>
        <begin position="657"/>
        <end position="679"/>
    </location>
</feature>
<dbReference type="Pfam" id="PF00867">
    <property type="entry name" value="XPG_I"/>
    <property type="match status" value="1"/>
</dbReference>
<sequence>MLKHSKVIPILVFDGGPLPGKLEEESRREISRKENLAKAVAHEESGNHSAAYECYQKAVDITPAHALRLIKVLQEEKIDYIVAPYEADAQLAYLVINGLVDAVITEDSDLLAHGCPKVLYKMDKFGNGMQILYADLVKTKELCFTNFTQQMVLEMCIFSGCDYLASLPGMGVKRAHALVKRFKTFRKAIKWLKFQGTDIPPGYEDAFHRAVLTFKHQRVFDPVSQRAVFLTEPYGSDVPDNLDFVGPPLSPETARAIAAGQICPISRTPFEDLKHFEKGTSASKRKRKADVLPERNTMHRYLSVNTSTSAKKPFKQPRTAVAAAPPSAAERPQQPEPEEQVPRTADDLDEWNRLPSASLPESDELDAPTPFQNQKPTANVERRQTANAFEFDLEREAPLASLDFDSDLELDNPFEAFRIKARKSPGRKGPADLFAAFGDDWSTDEALPATRAADSPRRTPLYTSGRLEPRADLQPRPQSGRESENGGLGFGERSGAGGRGFDRRAAALQPVRLPDLNRGAVDRPKVAKKTSSFFKKPAAAAVHLEEPAVVGGVTAGLGRTGDGGNGQGTGEMYAREESPLEDHGVEEENRDRPISRGFGVATTDYRLQGLHDDGQGDDDRQGQGCSKKLEHLEAYSSTATKAMEGLVAKLRTFKYVPSSSRQSALRNPLGNKMRNAFPR</sequence>
<feature type="region of interest" description="Disordered" evidence="19">
    <location>
        <begin position="446"/>
        <end position="502"/>
    </location>
</feature>
<evidence type="ECO:0000256" key="14">
    <source>
        <dbReference type="ARBA" id="ARBA00023204"/>
    </source>
</evidence>
<evidence type="ECO:0000259" key="20">
    <source>
        <dbReference type="SMART" id="SM00484"/>
    </source>
</evidence>
<keyword evidence="5" id="KW-0479">Metal-binding</keyword>
<accession>A0A1Y1HPQ6</accession>
<evidence type="ECO:0000256" key="7">
    <source>
        <dbReference type="ARBA" id="ARBA00022763"/>
    </source>
</evidence>
<keyword evidence="14" id="KW-0234">DNA repair</keyword>
<dbReference type="PANTHER" id="PTHR11081">
    <property type="entry name" value="FLAP ENDONUCLEASE FAMILY MEMBER"/>
    <property type="match status" value="1"/>
</dbReference>
<dbReference type="FunFam" id="3.40.50.1010:FF:000111">
    <property type="entry name" value="Exonuclease 1"/>
    <property type="match status" value="1"/>
</dbReference>
<dbReference type="InterPro" id="IPR036279">
    <property type="entry name" value="5-3_exonuclease_C_sf"/>
</dbReference>
<dbReference type="GO" id="GO:0046872">
    <property type="term" value="F:metal ion binding"/>
    <property type="evidence" value="ECO:0007669"/>
    <property type="project" value="UniProtKB-KW"/>
</dbReference>
<dbReference type="GO" id="GO:0005634">
    <property type="term" value="C:nucleus"/>
    <property type="evidence" value="ECO:0007669"/>
    <property type="project" value="UniProtKB-SubCell"/>
</dbReference>
<evidence type="ECO:0000256" key="19">
    <source>
        <dbReference type="SAM" id="MobiDB-lite"/>
    </source>
</evidence>
<feature type="domain" description="XPG-I" evidence="20">
    <location>
        <begin position="74"/>
        <end position="144"/>
    </location>
</feature>
<dbReference type="EMBL" id="DF236994">
    <property type="protein sequence ID" value="GAQ80053.1"/>
    <property type="molecule type" value="Genomic_DNA"/>
</dbReference>
<dbReference type="CDD" id="cd09908">
    <property type="entry name" value="H3TH_EXO1"/>
    <property type="match status" value="1"/>
</dbReference>
<evidence type="ECO:0000313" key="21">
    <source>
        <dbReference type="EMBL" id="GAQ80053.1"/>
    </source>
</evidence>
<evidence type="ECO:0000256" key="4">
    <source>
        <dbReference type="ARBA" id="ARBA00022722"/>
    </source>
</evidence>
<evidence type="ECO:0000256" key="5">
    <source>
        <dbReference type="ARBA" id="ARBA00022723"/>
    </source>
</evidence>
<dbReference type="GO" id="GO:0017108">
    <property type="term" value="F:5'-flap endonuclease activity"/>
    <property type="evidence" value="ECO:0000318"/>
    <property type="project" value="GO_Central"/>
</dbReference>
<keyword evidence="22" id="KW-1185">Reference proteome</keyword>
<evidence type="ECO:0000256" key="16">
    <source>
        <dbReference type="ARBA" id="ARBA00023254"/>
    </source>
</evidence>
<dbReference type="InterPro" id="IPR044752">
    <property type="entry name" value="PIN-like_EXO1"/>
</dbReference>
<dbReference type="CDD" id="cd09857">
    <property type="entry name" value="PIN_EXO1"/>
    <property type="match status" value="1"/>
</dbReference>
<evidence type="ECO:0000256" key="9">
    <source>
        <dbReference type="ARBA" id="ARBA00022839"/>
    </source>
</evidence>
<keyword evidence="11" id="KW-0391">Immunity</keyword>
<evidence type="ECO:0000256" key="17">
    <source>
        <dbReference type="ARBA" id="ARBA00057694"/>
    </source>
</evidence>
<keyword evidence="6" id="KW-0255">Endonuclease</keyword>
<comment type="cofactor">
    <cofactor evidence="1">
        <name>Mg(2+)</name>
        <dbReference type="ChEBI" id="CHEBI:18420"/>
    </cofactor>
</comment>
<proteinExistence type="predicted"/>
<dbReference type="SUPFAM" id="SSF47807">
    <property type="entry name" value="5' to 3' exonuclease, C-terminal subdomain"/>
    <property type="match status" value="1"/>
</dbReference>
<evidence type="ECO:0000256" key="2">
    <source>
        <dbReference type="ARBA" id="ARBA00004123"/>
    </source>
</evidence>
<evidence type="ECO:0000256" key="3">
    <source>
        <dbReference type="ARBA" id="ARBA00022553"/>
    </source>
</evidence>
<organism evidence="21 22">
    <name type="scientific">Klebsormidium nitens</name>
    <name type="common">Green alga</name>
    <name type="synonym">Ulothrix nitens</name>
    <dbReference type="NCBI Taxonomy" id="105231"/>
    <lineage>
        <taxon>Eukaryota</taxon>
        <taxon>Viridiplantae</taxon>
        <taxon>Streptophyta</taxon>
        <taxon>Klebsormidiophyceae</taxon>
        <taxon>Klebsormidiales</taxon>
        <taxon>Klebsormidiaceae</taxon>
        <taxon>Klebsormidium</taxon>
    </lineage>
</organism>
<feature type="compositionally biased region" description="Low complexity" evidence="19">
    <location>
        <begin position="317"/>
        <end position="332"/>
    </location>
</feature>
<evidence type="ECO:0000313" key="22">
    <source>
        <dbReference type="Proteomes" id="UP000054558"/>
    </source>
</evidence>
<keyword evidence="12" id="KW-0007">Acetylation</keyword>
<evidence type="ECO:0000256" key="18">
    <source>
        <dbReference type="ARBA" id="ARBA00064664"/>
    </source>
</evidence>
<comment type="subunit">
    <text evidence="18">Interacts with the MLH1-PMS2 heterodimer via MLH1. Interacts with MSH3. Interacts with the MSH2-MSH6 heterodimer via MSH2, and this interaction may increase the processivity of the 5'-&gt;3' exonuclease activity. Interacts with PCNA, and this interaction may both stimulate the cryptic 3'-&gt;5' exonuclease activity and suppress the 5'-&gt;3' exonuclease activity. Interacts with WRN, and this interaction stimulates both the 5'-&gt;3' exonuclease activity and cleavage of 5'-overhanging flap structures. Interacts with RECQL/RECQ1, and this interaction stimulates cleavage of 5'-overhanging flap structures. Interacts with DNA helicase ZGRF1; the interaction is increased following DNA damage induction.</text>
</comment>